<geneLocation type="plasmid" evidence="1">
    <name>pHNLC3</name>
</geneLocation>
<name>A0A3G4RIN4_KLEPN</name>
<dbReference type="AlphaFoldDB" id="A0A3G4RIN4"/>
<sequence>MNNTLQLFWSGGLHIAKIFILHKKNIQLTKKKEESKKNTIWQIKTFQFLPFFFIGLYY</sequence>
<evidence type="ECO:0000313" key="1">
    <source>
        <dbReference type="EMBL" id="AYU65519.1"/>
    </source>
</evidence>
<reference evidence="1" key="1">
    <citation type="submission" date="2018-10" db="EMBL/GenBank/DDBJ databases">
        <title>Complete sequence of plasmid pHNLC3.</title>
        <authorList>
            <person name="Liu J.H."/>
            <person name="Huang X.Y."/>
            <person name="Lv L.C."/>
        </authorList>
    </citation>
    <scope>NUCLEOTIDE SEQUENCE</scope>
    <source>
        <strain evidence="1">LC3</strain>
        <plasmid evidence="1">pHNLC3</plasmid>
    </source>
</reference>
<dbReference type="EMBL" id="MK104259">
    <property type="protein sequence ID" value="AYU65519.1"/>
    <property type="molecule type" value="Genomic_DNA"/>
</dbReference>
<organism evidence="1">
    <name type="scientific">Klebsiella pneumoniae</name>
    <dbReference type="NCBI Taxonomy" id="573"/>
    <lineage>
        <taxon>Bacteria</taxon>
        <taxon>Pseudomonadati</taxon>
        <taxon>Pseudomonadota</taxon>
        <taxon>Gammaproteobacteria</taxon>
        <taxon>Enterobacterales</taxon>
        <taxon>Enterobacteriaceae</taxon>
        <taxon>Klebsiella/Raoultella group</taxon>
        <taxon>Klebsiella</taxon>
        <taxon>Klebsiella pneumoniae complex</taxon>
    </lineage>
</organism>
<keyword evidence="1" id="KW-0614">Plasmid</keyword>
<accession>A0A3G4RIN4</accession>
<proteinExistence type="predicted"/>
<protein>
    <submittedName>
        <fullName evidence="1">Uncharacterized protein</fullName>
    </submittedName>
</protein>